<proteinExistence type="predicted"/>
<protein>
    <submittedName>
        <fullName evidence="2">Uncharacterized protein</fullName>
    </submittedName>
</protein>
<dbReference type="AlphaFoldDB" id="A0AAD6X2Y7"/>
<evidence type="ECO:0000313" key="2">
    <source>
        <dbReference type="EMBL" id="KAJ7030264.1"/>
    </source>
</evidence>
<evidence type="ECO:0000313" key="3">
    <source>
        <dbReference type="Proteomes" id="UP001218188"/>
    </source>
</evidence>
<organism evidence="2 3">
    <name type="scientific">Mycena alexandri</name>
    <dbReference type="NCBI Taxonomy" id="1745969"/>
    <lineage>
        <taxon>Eukaryota</taxon>
        <taxon>Fungi</taxon>
        <taxon>Dikarya</taxon>
        <taxon>Basidiomycota</taxon>
        <taxon>Agaricomycotina</taxon>
        <taxon>Agaricomycetes</taxon>
        <taxon>Agaricomycetidae</taxon>
        <taxon>Agaricales</taxon>
        <taxon>Marasmiineae</taxon>
        <taxon>Mycenaceae</taxon>
        <taxon>Mycena</taxon>
    </lineage>
</organism>
<gene>
    <name evidence="2" type="ORF">C8F04DRAFT_1186896</name>
</gene>
<dbReference type="Proteomes" id="UP001218188">
    <property type="component" value="Unassembled WGS sequence"/>
</dbReference>
<feature type="region of interest" description="Disordered" evidence="1">
    <location>
        <begin position="203"/>
        <end position="225"/>
    </location>
</feature>
<keyword evidence="3" id="KW-1185">Reference proteome</keyword>
<reference evidence="2" key="1">
    <citation type="submission" date="2023-03" db="EMBL/GenBank/DDBJ databases">
        <title>Massive genome expansion in bonnet fungi (Mycena s.s.) driven by repeated elements and novel gene families across ecological guilds.</title>
        <authorList>
            <consortium name="Lawrence Berkeley National Laboratory"/>
            <person name="Harder C.B."/>
            <person name="Miyauchi S."/>
            <person name="Viragh M."/>
            <person name="Kuo A."/>
            <person name="Thoen E."/>
            <person name="Andreopoulos B."/>
            <person name="Lu D."/>
            <person name="Skrede I."/>
            <person name="Drula E."/>
            <person name="Henrissat B."/>
            <person name="Morin E."/>
            <person name="Kohler A."/>
            <person name="Barry K."/>
            <person name="LaButti K."/>
            <person name="Morin E."/>
            <person name="Salamov A."/>
            <person name="Lipzen A."/>
            <person name="Mereny Z."/>
            <person name="Hegedus B."/>
            <person name="Baldrian P."/>
            <person name="Stursova M."/>
            <person name="Weitz H."/>
            <person name="Taylor A."/>
            <person name="Grigoriev I.V."/>
            <person name="Nagy L.G."/>
            <person name="Martin F."/>
            <person name="Kauserud H."/>
        </authorList>
    </citation>
    <scope>NUCLEOTIDE SEQUENCE</scope>
    <source>
        <strain evidence="2">CBHHK200</strain>
    </source>
</reference>
<accession>A0AAD6X2Y7</accession>
<name>A0AAD6X2Y7_9AGAR</name>
<comment type="caution">
    <text evidence="2">The sequence shown here is derived from an EMBL/GenBank/DDBJ whole genome shotgun (WGS) entry which is preliminary data.</text>
</comment>
<sequence length="295" mass="33010">MYWTSERSRVRCYFAAECRVCLGSARASFSGLKQLSYEATSGYTSISRRRRSRNVLYSRQALFFLAASTHELLLPLRWRRPESKERISRYAAAGQRCALRLATCLREADVDLNAPAAVFEAARRYPRHLSCSHARQRGSTTSRRMWNANEGHENTEISRVLVDAALVRARSTRSEWGDTGGVRGSGMGTHAWRMQCCAEGDDSASSIPRRPMRNGPGTGGAAGARRGFGRGRVSVRGSSTCLKLCVRAAHLWVGEDTSEAMVWTWPRSWTTACRSQPPCLGAYTDVWESWILKVY</sequence>
<dbReference type="EMBL" id="JARJCM010000092">
    <property type="protein sequence ID" value="KAJ7030264.1"/>
    <property type="molecule type" value="Genomic_DNA"/>
</dbReference>
<evidence type="ECO:0000256" key="1">
    <source>
        <dbReference type="SAM" id="MobiDB-lite"/>
    </source>
</evidence>